<organism evidence="2 3">
    <name type="scientific">Hibiscus sabdariffa</name>
    <name type="common">roselle</name>
    <dbReference type="NCBI Taxonomy" id="183260"/>
    <lineage>
        <taxon>Eukaryota</taxon>
        <taxon>Viridiplantae</taxon>
        <taxon>Streptophyta</taxon>
        <taxon>Embryophyta</taxon>
        <taxon>Tracheophyta</taxon>
        <taxon>Spermatophyta</taxon>
        <taxon>Magnoliopsida</taxon>
        <taxon>eudicotyledons</taxon>
        <taxon>Gunneridae</taxon>
        <taxon>Pentapetalae</taxon>
        <taxon>rosids</taxon>
        <taxon>malvids</taxon>
        <taxon>Malvales</taxon>
        <taxon>Malvaceae</taxon>
        <taxon>Malvoideae</taxon>
        <taxon>Hibiscus</taxon>
    </lineage>
</organism>
<sequence>MMTPQKGVVQITNSPHSSLPCQGQSCSRNDVSGGSIYSNGSVGTVLREANSTAEQDGQDRGCDDSCGGACSMMAPNIAQATSIAEDAEAMTSGRFGHLNEEVHGGQLSATMHEDSTARSDGLVDGKNVAFPEFISPDINDREAATLVDAVPVLAPAVSTGDEEKGKSREHIREILEASS</sequence>
<feature type="compositionally biased region" description="Polar residues" evidence="1">
    <location>
        <begin position="10"/>
        <end position="25"/>
    </location>
</feature>
<comment type="caution">
    <text evidence="2">The sequence shown here is derived from an EMBL/GenBank/DDBJ whole genome shotgun (WGS) entry which is preliminary data.</text>
</comment>
<evidence type="ECO:0000313" key="2">
    <source>
        <dbReference type="EMBL" id="KAK8476838.1"/>
    </source>
</evidence>
<evidence type="ECO:0000256" key="1">
    <source>
        <dbReference type="SAM" id="MobiDB-lite"/>
    </source>
</evidence>
<accession>A0ABR1ZAU2</accession>
<feature type="region of interest" description="Disordered" evidence="1">
    <location>
        <begin position="1"/>
        <end position="25"/>
    </location>
</feature>
<name>A0ABR1ZAU2_9ROSI</name>
<gene>
    <name evidence="2" type="ORF">V6N11_082608</name>
</gene>
<dbReference type="Proteomes" id="UP001396334">
    <property type="component" value="Unassembled WGS sequence"/>
</dbReference>
<protein>
    <submittedName>
        <fullName evidence="2">Uncharacterized protein</fullName>
    </submittedName>
</protein>
<dbReference type="EMBL" id="JBBPBN010002045">
    <property type="protein sequence ID" value="KAK8476838.1"/>
    <property type="molecule type" value="Genomic_DNA"/>
</dbReference>
<keyword evidence="3" id="KW-1185">Reference proteome</keyword>
<reference evidence="2 3" key="1">
    <citation type="journal article" date="2024" name="G3 (Bethesda)">
        <title>Genome assembly of Hibiscus sabdariffa L. provides insights into metabolisms of medicinal natural products.</title>
        <authorList>
            <person name="Kim T."/>
        </authorList>
    </citation>
    <scope>NUCLEOTIDE SEQUENCE [LARGE SCALE GENOMIC DNA]</scope>
    <source>
        <strain evidence="2">TK-2024</strain>
        <tissue evidence="2">Old leaves</tissue>
    </source>
</reference>
<evidence type="ECO:0000313" key="3">
    <source>
        <dbReference type="Proteomes" id="UP001396334"/>
    </source>
</evidence>
<proteinExistence type="predicted"/>